<feature type="compositionally biased region" description="Acidic residues" evidence="5">
    <location>
        <begin position="88"/>
        <end position="107"/>
    </location>
</feature>
<dbReference type="InterPro" id="IPR006564">
    <property type="entry name" value="Znf_PMZ"/>
</dbReference>
<evidence type="ECO:0000259" key="6">
    <source>
        <dbReference type="PROSITE" id="PS50966"/>
    </source>
</evidence>
<reference evidence="7 8" key="1">
    <citation type="journal article" date="2017" name="Nat. Commun.">
        <title>Genome assembly with in vitro proximity ligation data and whole-genome triplication in lettuce.</title>
        <authorList>
            <person name="Reyes-Chin-Wo S."/>
            <person name="Wang Z."/>
            <person name="Yang X."/>
            <person name="Kozik A."/>
            <person name="Arikit S."/>
            <person name="Song C."/>
            <person name="Xia L."/>
            <person name="Froenicke L."/>
            <person name="Lavelle D.O."/>
            <person name="Truco M.J."/>
            <person name="Xia R."/>
            <person name="Zhu S."/>
            <person name="Xu C."/>
            <person name="Xu H."/>
            <person name="Xu X."/>
            <person name="Cox K."/>
            <person name="Korf I."/>
            <person name="Meyers B.C."/>
            <person name="Michelmore R.W."/>
        </authorList>
    </citation>
    <scope>NUCLEOTIDE SEQUENCE [LARGE SCALE GENOMIC DNA]</scope>
    <source>
        <strain evidence="8">cv. Salinas</strain>
        <tissue evidence="7">Seedlings</tissue>
    </source>
</reference>
<dbReference type="InterPro" id="IPR018289">
    <property type="entry name" value="MULE_transposase_dom"/>
</dbReference>
<evidence type="ECO:0000256" key="2">
    <source>
        <dbReference type="ARBA" id="ARBA00022771"/>
    </source>
</evidence>
<keyword evidence="8" id="KW-1185">Reference proteome</keyword>
<proteinExistence type="predicted"/>
<dbReference type="PANTHER" id="PTHR31973:SF189">
    <property type="entry name" value="TRANSPOSASE, MUDR, PLANT, MULE TRANSPOSASE DOMAIN PROTEIN-RELATED"/>
    <property type="match status" value="1"/>
</dbReference>
<organism evidence="7 8">
    <name type="scientific">Lactuca sativa</name>
    <name type="common">Garden lettuce</name>
    <dbReference type="NCBI Taxonomy" id="4236"/>
    <lineage>
        <taxon>Eukaryota</taxon>
        <taxon>Viridiplantae</taxon>
        <taxon>Streptophyta</taxon>
        <taxon>Embryophyta</taxon>
        <taxon>Tracheophyta</taxon>
        <taxon>Spermatophyta</taxon>
        <taxon>Magnoliopsida</taxon>
        <taxon>eudicotyledons</taxon>
        <taxon>Gunneridae</taxon>
        <taxon>Pentapetalae</taxon>
        <taxon>asterids</taxon>
        <taxon>campanulids</taxon>
        <taxon>Asterales</taxon>
        <taxon>Asteraceae</taxon>
        <taxon>Cichorioideae</taxon>
        <taxon>Cichorieae</taxon>
        <taxon>Lactucinae</taxon>
        <taxon>Lactuca</taxon>
    </lineage>
</organism>
<dbReference type="PROSITE" id="PS50966">
    <property type="entry name" value="ZF_SWIM"/>
    <property type="match status" value="1"/>
</dbReference>
<dbReference type="SMART" id="SM00575">
    <property type="entry name" value="ZnF_PMZ"/>
    <property type="match status" value="1"/>
</dbReference>
<evidence type="ECO:0000256" key="5">
    <source>
        <dbReference type="SAM" id="MobiDB-lite"/>
    </source>
</evidence>
<dbReference type="PANTHER" id="PTHR31973">
    <property type="entry name" value="POLYPROTEIN, PUTATIVE-RELATED"/>
    <property type="match status" value="1"/>
</dbReference>
<dbReference type="GO" id="GO:0008270">
    <property type="term" value="F:zinc ion binding"/>
    <property type="evidence" value="ECO:0007669"/>
    <property type="project" value="UniProtKB-KW"/>
</dbReference>
<comment type="caution">
    <text evidence="7">The sequence shown here is derived from an EMBL/GenBank/DDBJ whole genome shotgun (WGS) entry which is preliminary data.</text>
</comment>
<name>A0A9R1WBZ2_LACSA</name>
<gene>
    <name evidence="7" type="ORF">LSAT_V11C200051040</name>
</gene>
<evidence type="ECO:0000256" key="1">
    <source>
        <dbReference type="ARBA" id="ARBA00022723"/>
    </source>
</evidence>
<feature type="region of interest" description="Disordered" evidence="5">
    <location>
        <begin position="82"/>
        <end position="107"/>
    </location>
</feature>
<sequence length="607" mass="70454">MRFTYKEFRLWLRDLTKGSCNDVYYYSSKETLAEGIIRIDSDADYWEFVEAAYTPEAELDVYIDHQKQLILDWADNEVLSDGNMYDLDGNEEEDDKEEEDDNDEDDNLDDIMAYEHEVDEEVHTFNKTIGDDFLNKLLGIGNLSDDDEPNDGIDDKLCVTNYAVKNGYDLWYGKSDHNRLLVKCCKGKKNKKNKGCPFRLRATWMTNERSFQIKSLIDNHNCSRVFKFGSIVSYKWIGNHFMNEILQKPKMSVRKLKAKVRKRFNLIASVGQCRNARRYAFKEIEGTLKEQYAKTCSYGEELRRSNPVSTVKMDVDVMPDGTTYFSKFYVCLKGVKDGWIQGCRRLLAAVGRDANNHIYPLAWDVVAVESKETWKWFVDLLLDDIEMGSGNGLTLISGQHRADKERVPAAEHKQCASHICANFLKKFKGKQFIKLFWYVAASTTQAKFEQYMNEIKKLEPLTYDHLMERDPKTWSKSFFETNRACNAYENGVPESFNSVIDDARKRPLITMLEEIRIYVMERLCTQKSKGSSWGDLHICPSIRLKLSKIKALQRFWRVVPSGYQEFEVRLGYDAYSVDLGKKTCACKAWQSTGYPYMHAYAVISNLK</sequence>
<evidence type="ECO:0000313" key="7">
    <source>
        <dbReference type="EMBL" id="KAJ0222335.1"/>
    </source>
</evidence>
<accession>A0A9R1WBZ2</accession>
<dbReference type="InterPro" id="IPR007527">
    <property type="entry name" value="Znf_SWIM"/>
</dbReference>
<feature type="domain" description="SWIM-type" evidence="6">
    <location>
        <begin position="575"/>
        <end position="607"/>
    </location>
</feature>
<evidence type="ECO:0000313" key="8">
    <source>
        <dbReference type="Proteomes" id="UP000235145"/>
    </source>
</evidence>
<dbReference type="AlphaFoldDB" id="A0A9R1WBZ2"/>
<evidence type="ECO:0000256" key="3">
    <source>
        <dbReference type="ARBA" id="ARBA00022833"/>
    </source>
</evidence>
<evidence type="ECO:0000256" key="4">
    <source>
        <dbReference type="PROSITE-ProRule" id="PRU00325"/>
    </source>
</evidence>
<keyword evidence="3" id="KW-0862">Zinc</keyword>
<keyword evidence="1" id="KW-0479">Metal-binding</keyword>
<keyword evidence="2 4" id="KW-0863">Zinc-finger</keyword>
<protein>
    <recommendedName>
        <fullName evidence="6">SWIM-type domain-containing protein</fullName>
    </recommendedName>
</protein>
<dbReference type="Proteomes" id="UP000235145">
    <property type="component" value="Unassembled WGS sequence"/>
</dbReference>
<dbReference type="EMBL" id="NBSK02000002">
    <property type="protein sequence ID" value="KAJ0222335.1"/>
    <property type="molecule type" value="Genomic_DNA"/>
</dbReference>
<dbReference type="Pfam" id="PF10551">
    <property type="entry name" value="MULE"/>
    <property type="match status" value="1"/>
</dbReference>